<comment type="caution">
    <text evidence="4">The sequence shown here is derived from an EMBL/GenBank/DDBJ whole genome shotgun (WGS) entry which is preliminary data.</text>
</comment>
<dbReference type="InterPro" id="IPR036663">
    <property type="entry name" value="Fumarylacetoacetase_C_sf"/>
</dbReference>
<proteinExistence type="inferred from homology"/>
<dbReference type="SUPFAM" id="SSF56529">
    <property type="entry name" value="FAH"/>
    <property type="match status" value="1"/>
</dbReference>
<evidence type="ECO:0000259" key="3">
    <source>
        <dbReference type="Pfam" id="PF01557"/>
    </source>
</evidence>
<protein>
    <recommendedName>
        <fullName evidence="3">Fumarylacetoacetase-like C-terminal domain-containing protein</fullName>
    </recommendedName>
</protein>
<organism evidence="4 5">
    <name type="scientific">Paenibacillus plantiphilus</name>
    <dbReference type="NCBI Taxonomy" id="2905650"/>
    <lineage>
        <taxon>Bacteria</taxon>
        <taxon>Bacillati</taxon>
        <taxon>Bacillota</taxon>
        <taxon>Bacilli</taxon>
        <taxon>Bacillales</taxon>
        <taxon>Paenibacillaceae</taxon>
        <taxon>Paenibacillus</taxon>
    </lineage>
</organism>
<dbReference type="RefSeq" id="WP_236345533.1">
    <property type="nucleotide sequence ID" value="NZ_CAKMMF010000036.1"/>
</dbReference>
<evidence type="ECO:0000313" key="5">
    <source>
        <dbReference type="Proteomes" id="UP000838686"/>
    </source>
</evidence>
<keyword evidence="5" id="KW-1185">Reference proteome</keyword>
<dbReference type="Pfam" id="PF01557">
    <property type="entry name" value="FAA_hydrolase"/>
    <property type="match status" value="1"/>
</dbReference>
<evidence type="ECO:0000256" key="2">
    <source>
        <dbReference type="ARBA" id="ARBA00022723"/>
    </source>
</evidence>
<evidence type="ECO:0000313" key="4">
    <source>
        <dbReference type="EMBL" id="CAH1221683.1"/>
    </source>
</evidence>
<dbReference type="EMBL" id="CAKMMF010000036">
    <property type="protein sequence ID" value="CAH1221683.1"/>
    <property type="molecule type" value="Genomic_DNA"/>
</dbReference>
<dbReference type="Gene3D" id="3.90.850.10">
    <property type="entry name" value="Fumarylacetoacetase-like, C-terminal domain"/>
    <property type="match status" value="1"/>
</dbReference>
<dbReference type="Proteomes" id="UP000838686">
    <property type="component" value="Unassembled WGS sequence"/>
</dbReference>
<evidence type="ECO:0000256" key="1">
    <source>
        <dbReference type="ARBA" id="ARBA00010211"/>
    </source>
</evidence>
<name>A0ABN8GZA5_9BACL</name>
<keyword evidence="2" id="KW-0479">Metal-binding</keyword>
<dbReference type="PANTHER" id="PTHR11820:SF7">
    <property type="entry name" value="ACYLPYRUVASE FAHD1, MITOCHONDRIAL"/>
    <property type="match status" value="1"/>
</dbReference>
<sequence>MPQSFEAIRNIYCVGRNYALHAQELGNEAPKEPMIFGKPTHALSPATGKLLLPGDIGEIHYEIEVVVRIAKTFHKGMPLDQLIDGIALGIDWTARDVQTKLKDKAHPWLLAKGFIGSAVLTEFRPFTDSSSLEQLEFSLIKNGETVQHGSPTDMLFTLDTLVDFIGTRLGLGEGDIIYTGTPEGVGAVADEDQFELLLNDRLAGREDRFGPLLVELSND</sequence>
<comment type="similarity">
    <text evidence="1">Belongs to the FAH family.</text>
</comment>
<feature type="domain" description="Fumarylacetoacetase-like C-terminal" evidence="3">
    <location>
        <begin position="11"/>
        <end position="194"/>
    </location>
</feature>
<dbReference type="InterPro" id="IPR011234">
    <property type="entry name" value="Fumarylacetoacetase-like_C"/>
</dbReference>
<accession>A0ABN8GZA5</accession>
<gene>
    <name evidence="4" type="primary">ycgM</name>
    <name evidence="4" type="ORF">PAECIP111893_04760</name>
</gene>
<reference evidence="4" key="1">
    <citation type="submission" date="2022-01" db="EMBL/GenBank/DDBJ databases">
        <authorList>
            <person name="Criscuolo A."/>
        </authorList>
    </citation>
    <scope>NUCLEOTIDE SEQUENCE</scope>
    <source>
        <strain evidence="4">CIP111893</strain>
    </source>
</reference>
<dbReference type="PANTHER" id="PTHR11820">
    <property type="entry name" value="ACYLPYRUVASE"/>
    <property type="match status" value="1"/>
</dbReference>